<name>A0A921R735_SORBI</name>
<evidence type="ECO:0000259" key="6">
    <source>
        <dbReference type="Pfam" id="PF03168"/>
    </source>
</evidence>
<dbReference type="KEGG" id="sbi:8073926"/>
<keyword evidence="2 5" id="KW-0812">Transmembrane</keyword>
<evidence type="ECO:0000256" key="4">
    <source>
        <dbReference type="ARBA" id="ARBA00023136"/>
    </source>
</evidence>
<dbReference type="OMA" id="ISPFKQR"/>
<keyword evidence="3 5" id="KW-1133">Transmembrane helix</keyword>
<dbReference type="Pfam" id="PF03168">
    <property type="entry name" value="LEA_2"/>
    <property type="match status" value="1"/>
</dbReference>
<gene>
    <name evidence="7" type="ORF">BDA96_04G307900</name>
</gene>
<evidence type="ECO:0000256" key="3">
    <source>
        <dbReference type="ARBA" id="ARBA00022989"/>
    </source>
</evidence>
<dbReference type="Gramene" id="EES07483">
    <property type="protein sequence ID" value="EES07483"/>
    <property type="gene ID" value="SORBI_3004G288400"/>
</dbReference>
<feature type="transmembrane region" description="Helical" evidence="5">
    <location>
        <begin position="12"/>
        <end position="36"/>
    </location>
</feature>
<dbReference type="PANTHER" id="PTHR31234:SF39">
    <property type="entry name" value="HARPIN-INDUCED PROTEIN 1 CONTAINING PROTEIN, EXPRESSED"/>
    <property type="match status" value="1"/>
</dbReference>
<dbReference type="Proteomes" id="UP000807115">
    <property type="component" value="Chromosome 4"/>
</dbReference>
<dbReference type="GO" id="GO:0016020">
    <property type="term" value="C:membrane"/>
    <property type="evidence" value="ECO:0007669"/>
    <property type="project" value="UniProtKB-SubCell"/>
</dbReference>
<evidence type="ECO:0000256" key="2">
    <source>
        <dbReference type="ARBA" id="ARBA00022692"/>
    </source>
</evidence>
<evidence type="ECO:0000256" key="1">
    <source>
        <dbReference type="ARBA" id="ARBA00004167"/>
    </source>
</evidence>
<protein>
    <recommendedName>
        <fullName evidence="6">Late embryogenesis abundant protein LEA-2 subgroup domain-containing protein</fullName>
    </recommendedName>
</protein>
<feature type="domain" description="Late embryogenesis abundant protein LEA-2 subgroup" evidence="6">
    <location>
        <begin position="68"/>
        <end position="174"/>
    </location>
</feature>
<reference evidence="7" key="1">
    <citation type="journal article" date="2019" name="BMC Genomics">
        <title>A new reference genome for Sorghum bicolor reveals high levels of sequence similarity between sweet and grain genotypes: implications for the genetics of sugar metabolism.</title>
        <authorList>
            <person name="Cooper E.A."/>
            <person name="Brenton Z.W."/>
            <person name="Flinn B.S."/>
            <person name="Jenkins J."/>
            <person name="Shu S."/>
            <person name="Flowers D."/>
            <person name="Luo F."/>
            <person name="Wang Y."/>
            <person name="Xia P."/>
            <person name="Barry K."/>
            <person name="Daum C."/>
            <person name="Lipzen A."/>
            <person name="Yoshinaga Y."/>
            <person name="Schmutz J."/>
            <person name="Saski C."/>
            <person name="Vermerris W."/>
            <person name="Kresovich S."/>
        </authorList>
    </citation>
    <scope>NUCLEOTIDE SEQUENCE</scope>
</reference>
<dbReference type="EMBL" id="CM027683">
    <property type="protein sequence ID" value="KAG0534766.1"/>
    <property type="molecule type" value="Genomic_DNA"/>
</dbReference>
<dbReference type="GO" id="GO:0098542">
    <property type="term" value="P:defense response to other organism"/>
    <property type="evidence" value="ECO:0007669"/>
    <property type="project" value="InterPro"/>
</dbReference>
<dbReference type="InterPro" id="IPR044839">
    <property type="entry name" value="NDR1-like"/>
</dbReference>
<dbReference type="AlphaFoldDB" id="A0A921R735"/>
<proteinExistence type="predicted"/>
<keyword evidence="4 5" id="KW-0472">Membrane</keyword>
<sequence length="196" mass="21457">MAEPRRMRPSTFRCAAATVLALLVVVFIIVILWLFLHPSKLYLSVDHASTTGFNFTAAGGLAGAFDLTLRAFNPNERASVSYRWVDVGVWYGGTYLAGAHAPGFYQPPEDETRVDVVARAAPADGTTTLPRDVEEGMKKERTAGKLTVDVHVVAKVRFRYGVVGTRKYTVRGSCPAVPIDFASPTSFDRVNCHVHI</sequence>
<dbReference type="SUPFAM" id="SSF117070">
    <property type="entry name" value="LEA14-like"/>
    <property type="match status" value="1"/>
</dbReference>
<reference evidence="7" key="2">
    <citation type="submission" date="2020-10" db="EMBL/GenBank/DDBJ databases">
        <authorList>
            <person name="Cooper E.A."/>
            <person name="Brenton Z.W."/>
            <person name="Flinn B.S."/>
            <person name="Jenkins J."/>
            <person name="Shu S."/>
            <person name="Flowers D."/>
            <person name="Luo F."/>
            <person name="Wang Y."/>
            <person name="Xia P."/>
            <person name="Barry K."/>
            <person name="Daum C."/>
            <person name="Lipzen A."/>
            <person name="Yoshinaga Y."/>
            <person name="Schmutz J."/>
            <person name="Saski C."/>
            <person name="Vermerris W."/>
            <person name="Kresovich S."/>
        </authorList>
    </citation>
    <scope>NUCLEOTIDE SEQUENCE</scope>
</reference>
<evidence type="ECO:0000313" key="7">
    <source>
        <dbReference type="EMBL" id="KAG0534766.1"/>
    </source>
</evidence>
<comment type="subcellular location">
    <subcellularLocation>
        <location evidence="1">Membrane</location>
        <topology evidence="1">Single-pass membrane protein</topology>
    </subcellularLocation>
</comment>
<evidence type="ECO:0000256" key="5">
    <source>
        <dbReference type="SAM" id="Phobius"/>
    </source>
</evidence>
<dbReference type="PANTHER" id="PTHR31234">
    <property type="entry name" value="LATE EMBRYOGENESIS ABUNDANT (LEA) HYDROXYPROLINE-RICH GLYCOPROTEIN FAMILY"/>
    <property type="match status" value="1"/>
</dbReference>
<organism evidence="7 8">
    <name type="scientific">Sorghum bicolor</name>
    <name type="common">Sorghum</name>
    <name type="synonym">Sorghum vulgare</name>
    <dbReference type="NCBI Taxonomy" id="4558"/>
    <lineage>
        <taxon>Eukaryota</taxon>
        <taxon>Viridiplantae</taxon>
        <taxon>Streptophyta</taxon>
        <taxon>Embryophyta</taxon>
        <taxon>Tracheophyta</taxon>
        <taxon>Spermatophyta</taxon>
        <taxon>Magnoliopsida</taxon>
        <taxon>Liliopsida</taxon>
        <taxon>Poales</taxon>
        <taxon>Poaceae</taxon>
        <taxon>PACMAD clade</taxon>
        <taxon>Panicoideae</taxon>
        <taxon>Andropogonodae</taxon>
        <taxon>Andropogoneae</taxon>
        <taxon>Sorghinae</taxon>
        <taxon>Sorghum</taxon>
    </lineage>
</organism>
<dbReference type="OrthoDB" id="669838at2759"/>
<comment type="caution">
    <text evidence="7">The sequence shown here is derived from an EMBL/GenBank/DDBJ whole genome shotgun (WGS) entry which is preliminary data.</text>
</comment>
<evidence type="ECO:0000313" key="8">
    <source>
        <dbReference type="Proteomes" id="UP000807115"/>
    </source>
</evidence>
<dbReference type="InterPro" id="IPR004864">
    <property type="entry name" value="LEA_2"/>
</dbReference>
<accession>A0A921R735</accession>